<evidence type="ECO:0000256" key="1">
    <source>
        <dbReference type="ARBA" id="ARBA00004167"/>
    </source>
</evidence>
<dbReference type="InterPro" id="IPR007452">
    <property type="entry name" value="TamB_C"/>
</dbReference>
<proteinExistence type="predicted"/>
<dbReference type="Pfam" id="PF04357">
    <property type="entry name" value="TamB"/>
    <property type="match status" value="1"/>
</dbReference>
<dbReference type="GO" id="GO:0009306">
    <property type="term" value="P:protein secretion"/>
    <property type="evidence" value="ECO:0007669"/>
    <property type="project" value="InterPro"/>
</dbReference>
<dbReference type="KEGG" id="rdp:RD2015_3792"/>
<dbReference type="OrthoDB" id="5288149at2"/>
<feature type="compositionally biased region" description="Polar residues" evidence="5">
    <location>
        <begin position="733"/>
        <end position="744"/>
    </location>
</feature>
<feature type="compositionally biased region" description="Low complexity" evidence="5">
    <location>
        <begin position="745"/>
        <end position="769"/>
    </location>
</feature>
<dbReference type="STRING" id="76731.RD2015_3792"/>
<dbReference type="PATRIC" id="fig|76731.3.peg.3884"/>
<keyword evidence="4 6" id="KW-0472">Membrane</keyword>
<keyword evidence="2 6" id="KW-0812">Transmembrane</keyword>
<feature type="region of interest" description="Disordered" evidence="5">
    <location>
        <begin position="695"/>
        <end position="769"/>
    </location>
</feature>
<keyword evidence="3 6" id="KW-1133">Transmembrane helix</keyword>
<evidence type="ECO:0000313" key="8">
    <source>
        <dbReference type="EMBL" id="ALV08244.1"/>
    </source>
</evidence>
<dbReference type="PANTHER" id="PTHR36985:SF1">
    <property type="entry name" value="TRANSLOCATION AND ASSEMBLY MODULE SUBUNIT TAMB"/>
    <property type="match status" value="1"/>
</dbReference>
<dbReference type="EMBL" id="CP013729">
    <property type="protein sequence ID" value="ALV08244.1"/>
    <property type="molecule type" value="Genomic_DNA"/>
</dbReference>
<reference evidence="8 9" key="1">
    <citation type="submission" date="2015-12" db="EMBL/GenBank/DDBJ databases">
        <title>Complete genome of Roseateles depolymerans KCTC 42856.</title>
        <authorList>
            <person name="Kim K.M."/>
        </authorList>
    </citation>
    <scope>NUCLEOTIDE SEQUENCE [LARGE SCALE GENOMIC DNA]</scope>
    <source>
        <strain evidence="8 9">KCTC 42856</strain>
    </source>
</reference>
<dbReference type="RefSeq" id="WP_058936237.1">
    <property type="nucleotide sequence ID" value="NZ_CP013729.1"/>
</dbReference>
<feature type="transmembrane region" description="Helical" evidence="6">
    <location>
        <begin position="27"/>
        <end position="50"/>
    </location>
</feature>
<evidence type="ECO:0000256" key="6">
    <source>
        <dbReference type="SAM" id="Phobius"/>
    </source>
</evidence>
<evidence type="ECO:0000313" key="9">
    <source>
        <dbReference type="Proteomes" id="UP000060699"/>
    </source>
</evidence>
<evidence type="ECO:0000256" key="5">
    <source>
        <dbReference type="SAM" id="MobiDB-lite"/>
    </source>
</evidence>
<evidence type="ECO:0000259" key="7">
    <source>
        <dbReference type="Pfam" id="PF04357"/>
    </source>
</evidence>
<evidence type="ECO:0000256" key="3">
    <source>
        <dbReference type="ARBA" id="ARBA00022989"/>
    </source>
</evidence>
<feature type="compositionally biased region" description="Low complexity" evidence="5">
    <location>
        <begin position="720"/>
        <end position="730"/>
    </location>
</feature>
<gene>
    <name evidence="8" type="ORF">RD2015_3792</name>
</gene>
<evidence type="ECO:0000256" key="4">
    <source>
        <dbReference type="ARBA" id="ARBA00023136"/>
    </source>
</evidence>
<accession>A0A0U3N249</accession>
<dbReference type="Proteomes" id="UP000060699">
    <property type="component" value="Chromosome"/>
</dbReference>
<dbReference type="GO" id="GO:0005886">
    <property type="term" value="C:plasma membrane"/>
    <property type="evidence" value="ECO:0007669"/>
    <property type="project" value="InterPro"/>
</dbReference>
<protein>
    <recommendedName>
        <fullName evidence="7">Translocation and assembly module TamB C-terminal domain-containing protein</fullName>
    </recommendedName>
</protein>
<sequence>MSEPQDSQQPAEAVPARASRRRRAARGLVWTLLAIPVLIGLLLLALTWGLKTERGTAWVLSQVPGLSLQNARGRLLGDFDVDRAELVLPGTEDRIVLEQLQWRGLRLAWNRSPLLWGELQADRLAVARLRVQMAPSPSTGAPQPPAHLISPVAVSIADLDVGELFVTGLAQPLKGLRGQARIGADGGEHHQLELRSLQWQMLTLSGRAQIRTNADLALTSQWRLSQPQGKLPWTAPFQLNGPLRDLNLQGQLEAAQQKLQVAAQVQPFAAFPLARLETDAKDLNLAALLPDAGVPHTGLTGRVLLTPNKDQSLTLKADLSNTEAGRLDQDRIPLKSLTLEALLDPANWTRLRLPKLDAQLSGGGRLQASGQTSARDGSVLTLQIDGLDSRQWHADWPLIQARGTVKLGTKASLTGASADDELQVDGRLQGRLGQGQWQAPLDVVLDADLRRQSVVLNAFEASSGPATIKASGELTLTDAMTLSGGWQTRLDASVQGLDLRRLQGGSGKASTTAGGTPNARANARANATASTSGAPIGGAGTQTLNGRLQARLQSVRGSLWPQGQAQLDVLPSVWQSLPLQGQVRYARQGAGTPDLNADLRLADATLQARTRIDPALRQGGEQVNLAIDLAAPNLASLQPLLRSQWPTATVQGAFTASTTVQLVRPGSRQALYTSDGKWDLQGFALGGVAGLPSVSARASSMGPNTASAGAVPGGSGSTGAGSRAGPSAGRTVNAASAGSSSVPRSTSLGGSGSNAASSRGATANASANTNTATTGSLAPIQLASGSGVWSLSSVRDAKLLWTTQLKQLRVAPAQVQLEDATLNLQGSWAQHKLSLETQGRLPLPPILTAPTNSKVVARAAAASGVVVSGLQLDAKGAQAQLSLQGGLESDPLVAWRQGGQWQARDLMLNLRANQVNDALLKAGPLAATVRLEPQMQVRQASLAPGRLEVLGAGIRWTRMSWQSPADWDLQADLEPLAAAPALARLQPDFGWGGDLRIEGHFNTRRDARNLAIDFLVSRTAGDLTVTDEVSTQRLGLTDLRLGLQADRGVWHVVQGVAGQNMGAVGGAVTFRMNDPLALPDKDAKLEGSIESQVDNLGNWGPWVPAGWRLGGSLHASIGLGGTLGAPEVRGQIGGQKLSLRNALMGVDMNNGALVMTMTGTQARLESFTAKGGNGQISAQGDVRFGRDPSAQLTLTADTFALLQRVDRRVVASGSAQIHAQAQLLGLKGRFVINEGLFDFSRGDAPQLDSDVQVVRQNAQPRTEINGKPLQVKLDVDVELGRRLQLRGYGIDTRIRGALHLAQDGQPRPTLEGEVRSEGGTFNAYGQKLDVERGVFTFVGPLDNPRLDVLAIRPGLENDAVRVGVTVTGTASNPRIKLYSDPDMSETNKLSWLVLGRSPDNLGRSDTALMQRAAMALISGDGESASDKLIHRIGLDELSFSGEGDDARGTVVRLGKQISRGVFVAYERGLNATTGNWQLIYKLAQRFTLRAQAGEDQQGLDLIWIWKWE</sequence>
<name>A0A0U3N249_9BURK</name>
<dbReference type="PANTHER" id="PTHR36985">
    <property type="entry name" value="TRANSLOCATION AND ASSEMBLY MODULE SUBUNIT TAMB"/>
    <property type="match status" value="1"/>
</dbReference>
<organism evidence="8 9">
    <name type="scientific">Roseateles depolymerans</name>
    <dbReference type="NCBI Taxonomy" id="76731"/>
    <lineage>
        <taxon>Bacteria</taxon>
        <taxon>Pseudomonadati</taxon>
        <taxon>Pseudomonadota</taxon>
        <taxon>Betaproteobacteria</taxon>
        <taxon>Burkholderiales</taxon>
        <taxon>Sphaerotilaceae</taxon>
        <taxon>Roseateles</taxon>
    </lineage>
</organism>
<keyword evidence="9" id="KW-1185">Reference proteome</keyword>
<evidence type="ECO:0000256" key="2">
    <source>
        <dbReference type="ARBA" id="ARBA00022692"/>
    </source>
</evidence>
<comment type="subcellular location">
    <subcellularLocation>
        <location evidence="1">Membrane</location>
        <topology evidence="1">Single-pass membrane protein</topology>
    </subcellularLocation>
</comment>
<feature type="domain" description="Translocation and assembly module TamB C-terminal" evidence="7">
    <location>
        <begin position="1166"/>
        <end position="1507"/>
    </location>
</feature>